<dbReference type="GO" id="GO:0005524">
    <property type="term" value="F:ATP binding"/>
    <property type="evidence" value="ECO:0007669"/>
    <property type="project" value="UniProtKB-UniRule"/>
</dbReference>
<dbReference type="InterPro" id="IPR045060">
    <property type="entry name" value="Phe-tRNA-ligase_IIc_bsu"/>
</dbReference>
<accession>A0A1T4Q1S4</accession>
<evidence type="ECO:0000256" key="11">
    <source>
        <dbReference type="ARBA" id="ARBA00022884"/>
    </source>
</evidence>
<evidence type="ECO:0000256" key="2">
    <source>
        <dbReference type="ARBA" id="ARBA00008653"/>
    </source>
</evidence>
<name>A0A1T4Q1S4_9FIRM</name>
<dbReference type="Proteomes" id="UP000189933">
    <property type="component" value="Unassembled WGS sequence"/>
</dbReference>
<evidence type="ECO:0000256" key="13">
    <source>
        <dbReference type="ARBA" id="ARBA00023146"/>
    </source>
</evidence>
<dbReference type="InterPro" id="IPR041616">
    <property type="entry name" value="PheRS_beta_core"/>
</dbReference>
<protein>
    <recommendedName>
        <fullName evidence="15">Phenylalanine--tRNA ligase beta subunit</fullName>
        <ecNumber evidence="15">6.1.1.20</ecNumber>
    </recommendedName>
    <alternativeName>
        <fullName evidence="15">Phenylalanyl-tRNA synthetase beta subunit</fullName>
        <shortName evidence="15">PheRS</shortName>
    </alternativeName>
</protein>
<keyword evidence="12 15" id="KW-0648">Protein biosynthesis</keyword>
<dbReference type="EMBL" id="FUXM01000015">
    <property type="protein sequence ID" value="SJZ97477.1"/>
    <property type="molecule type" value="Genomic_DNA"/>
</dbReference>
<evidence type="ECO:0000256" key="6">
    <source>
        <dbReference type="ARBA" id="ARBA00022598"/>
    </source>
</evidence>
<dbReference type="Gene3D" id="3.30.70.380">
    <property type="entry name" value="Ferrodoxin-fold anticodon-binding domain"/>
    <property type="match status" value="1"/>
</dbReference>
<dbReference type="InterPro" id="IPR005121">
    <property type="entry name" value="Fdx_antiC-bd"/>
</dbReference>
<keyword evidence="21" id="KW-1185">Reference proteome</keyword>
<feature type="binding site" evidence="15">
    <location>
        <position position="473"/>
    </location>
    <ligand>
        <name>Mg(2+)</name>
        <dbReference type="ChEBI" id="CHEBI:18420"/>
        <note>shared with alpha subunit</note>
    </ligand>
</feature>
<dbReference type="OrthoDB" id="9805455at2"/>
<evidence type="ECO:0000313" key="20">
    <source>
        <dbReference type="EMBL" id="SJZ97477.1"/>
    </source>
</evidence>
<dbReference type="PANTHER" id="PTHR10947:SF0">
    <property type="entry name" value="PHENYLALANINE--TRNA LIGASE BETA SUBUNIT"/>
    <property type="match status" value="1"/>
</dbReference>
<evidence type="ECO:0000256" key="12">
    <source>
        <dbReference type="ARBA" id="ARBA00022917"/>
    </source>
</evidence>
<dbReference type="InterPro" id="IPR033714">
    <property type="entry name" value="tRNA_bind_bactPheRS"/>
</dbReference>
<comment type="cofactor">
    <cofactor evidence="15">
        <name>Mg(2+)</name>
        <dbReference type="ChEBI" id="CHEBI:18420"/>
    </cofactor>
    <text evidence="15">Binds 2 magnesium ions per tetramer.</text>
</comment>
<feature type="domain" description="B5" evidence="19">
    <location>
        <begin position="409"/>
        <end position="485"/>
    </location>
</feature>
<keyword evidence="6 15" id="KW-0436">Ligase</keyword>
<dbReference type="CDD" id="cd02796">
    <property type="entry name" value="tRNA_bind_bactPheRS"/>
    <property type="match status" value="1"/>
</dbReference>
<dbReference type="InterPro" id="IPR004532">
    <property type="entry name" value="Phe-tRNA-ligase_IIc_bsu_bact"/>
</dbReference>
<dbReference type="Gene3D" id="2.40.50.140">
    <property type="entry name" value="Nucleic acid-binding proteins"/>
    <property type="match status" value="1"/>
</dbReference>
<evidence type="ECO:0000256" key="8">
    <source>
        <dbReference type="ARBA" id="ARBA00022741"/>
    </source>
</evidence>
<dbReference type="SUPFAM" id="SSF54991">
    <property type="entry name" value="Anticodon-binding domain of PheRS"/>
    <property type="match status" value="1"/>
</dbReference>
<evidence type="ECO:0000259" key="17">
    <source>
        <dbReference type="PROSITE" id="PS50886"/>
    </source>
</evidence>
<evidence type="ECO:0000256" key="3">
    <source>
        <dbReference type="ARBA" id="ARBA00011209"/>
    </source>
</evidence>
<dbReference type="FunFam" id="3.30.56.10:FF:000002">
    <property type="entry name" value="Phenylalanine--tRNA ligase beta subunit"/>
    <property type="match status" value="1"/>
</dbReference>
<dbReference type="GO" id="GO:0016740">
    <property type="term" value="F:transferase activity"/>
    <property type="evidence" value="ECO:0007669"/>
    <property type="project" value="UniProtKB-ARBA"/>
</dbReference>
<dbReference type="SUPFAM" id="SSF50249">
    <property type="entry name" value="Nucleic acid-binding proteins"/>
    <property type="match status" value="1"/>
</dbReference>
<keyword evidence="7 15" id="KW-0479">Metal-binding</keyword>
<keyword evidence="4 15" id="KW-0963">Cytoplasm</keyword>
<keyword evidence="5 16" id="KW-0820">tRNA-binding</keyword>
<evidence type="ECO:0000256" key="1">
    <source>
        <dbReference type="ARBA" id="ARBA00004496"/>
    </source>
</evidence>
<dbReference type="PROSITE" id="PS51483">
    <property type="entry name" value="B5"/>
    <property type="match status" value="1"/>
</dbReference>
<dbReference type="GO" id="GO:0009328">
    <property type="term" value="C:phenylalanine-tRNA ligase complex"/>
    <property type="evidence" value="ECO:0007669"/>
    <property type="project" value="TreeGrafter"/>
</dbReference>
<proteinExistence type="inferred from homology"/>
<dbReference type="FunFam" id="2.40.50.140:FF:000045">
    <property type="entry name" value="Phenylalanine--tRNA ligase beta subunit"/>
    <property type="match status" value="1"/>
</dbReference>
<dbReference type="Pfam" id="PF03484">
    <property type="entry name" value="B5"/>
    <property type="match status" value="1"/>
</dbReference>
<feature type="domain" description="FDX-ACB" evidence="18">
    <location>
        <begin position="715"/>
        <end position="808"/>
    </location>
</feature>
<evidence type="ECO:0000256" key="4">
    <source>
        <dbReference type="ARBA" id="ARBA00022490"/>
    </source>
</evidence>
<feature type="domain" description="TRNA-binding" evidence="17">
    <location>
        <begin position="40"/>
        <end position="155"/>
    </location>
</feature>
<dbReference type="InterPro" id="IPR009061">
    <property type="entry name" value="DNA-bd_dom_put_sf"/>
</dbReference>
<evidence type="ECO:0000313" key="21">
    <source>
        <dbReference type="Proteomes" id="UP000189933"/>
    </source>
</evidence>
<dbReference type="Pfam" id="PF03483">
    <property type="entry name" value="B3_4"/>
    <property type="match status" value="1"/>
</dbReference>
<dbReference type="InterPro" id="IPR002547">
    <property type="entry name" value="tRNA-bd_dom"/>
</dbReference>
<reference evidence="21" key="1">
    <citation type="submission" date="2017-02" db="EMBL/GenBank/DDBJ databases">
        <authorList>
            <person name="Varghese N."/>
            <person name="Submissions S."/>
        </authorList>
    </citation>
    <scope>NUCLEOTIDE SEQUENCE [LARGE SCALE GENOMIC DNA]</scope>
    <source>
        <strain evidence="21">DSM 16521</strain>
    </source>
</reference>
<evidence type="ECO:0000256" key="15">
    <source>
        <dbReference type="HAMAP-Rule" id="MF_00283"/>
    </source>
</evidence>
<dbReference type="InterPro" id="IPR005146">
    <property type="entry name" value="B3/B4_tRNA-bd"/>
</dbReference>
<dbReference type="AlphaFoldDB" id="A0A1T4Q1S4"/>
<dbReference type="Gene3D" id="3.50.40.10">
    <property type="entry name" value="Phenylalanyl-trna Synthetase, Chain B, domain 3"/>
    <property type="match status" value="1"/>
</dbReference>
<feature type="binding site" evidence="15">
    <location>
        <position position="463"/>
    </location>
    <ligand>
        <name>Mg(2+)</name>
        <dbReference type="ChEBI" id="CHEBI:18420"/>
        <note>shared with alpha subunit</note>
    </ligand>
</feature>
<dbReference type="CDD" id="cd00769">
    <property type="entry name" value="PheRS_beta_core"/>
    <property type="match status" value="1"/>
</dbReference>
<dbReference type="Gene3D" id="3.30.930.10">
    <property type="entry name" value="Bira Bifunctional Protein, Domain 2"/>
    <property type="match status" value="1"/>
</dbReference>
<dbReference type="Pfam" id="PF03147">
    <property type="entry name" value="FDX-ACB"/>
    <property type="match status" value="1"/>
</dbReference>
<dbReference type="EC" id="6.1.1.20" evidence="15"/>
<feature type="binding site" evidence="15">
    <location>
        <position position="469"/>
    </location>
    <ligand>
        <name>Mg(2+)</name>
        <dbReference type="ChEBI" id="CHEBI:18420"/>
        <note>shared with alpha subunit</note>
    </ligand>
</feature>
<evidence type="ECO:0000256" key="5">
    <source>
        <dbReference type="ARBA" id="ARBA00022555"/>
    </source>
</evidence>
<dbReference type="SMART" id="SM00874">
    <property type="entry name" value="B5"/>
    <property type="match status" value="1"/>
</dbReference>
<dbReference type="FunFam" id="3.30.70.380:FF:000001">
    <property type="entry name" value="Phenylalanine--tRNA ligase beta subunit"/>
    <property type="match status" value="1"/>
</dbReference>
<dbReference type="InterPro" id="IPR045864">
    <property type="entry name" value="aa-tRNA-synth_II/BPL/LPL"/>
</dbReference>
<evidence type="ECO:0000256" key="7">
    <source>
        <dbReference type="ARBA" id="ARBA00022723"/>
    </source>
</evidence>
<evidence type="ECO:0000259" key="19">
    <source>
        <dbReference type="PROSITE" id="PS51483"/>
    </source>
</evidence>
<dbReference type="GO" id="GO:0000049">
    <property type="term" value="F:tRNA binding"/>
    <property type="evidence" value="ECO:0007669"/>
    <property type="project" value="UniProtKB-UniRule"/>
</dbReference>
<dbReference type="Pfam" id="PF17759">
    <property type="entry name" value="tRNA_synthFbeta"/>
    <property type="match status" value="1"/>
</dbReference>
<dbReference type="SUPFAM" id="SSF56037">
    <property type="entry name" value="PheT/TilS domain"/>
    <property type="match status" value="1"/>
</dbReference>
<dbReference type="FunFam" id="3.50.40.10:FF:000001">
    <property type="entry name" value="Phenylalanine--tRNA ligase beta subunit"/>
    <property type="match status" value="1"/>
</dbReference>
<dbReference type="PROSITE" id="PS50886">
    <property type="entry name" value="TRBD"/>
    <property type="match status" value="1"/>
</dbReference>
<dbReference type="NCBIfam" id="TIGR00472">
    <property type="entry name" value="pheT_bact"/>
    <property type="match status" value="1"/>
</dbReference>
<dbReference type="SMART" id="SM00896">
    <property type="entry name" value="FDX-ACB"/>
    <property type="match status" value="1"/>
</dbReference>
<comment type="subunit">
    <text evidence="3 15">Tetramer of two alpha and two beta subunits.</text>
</comment>
<dbReference type="RefSeq" id="WP_078665559.1">
    <property type="nucleotide sequence ID" value="NZ_FUXM01000015.1"/>
</dbReference>
<dbReference type="PANTHER" id="PTHR10947">
    <property type="entry name" value="PHENYLALANYL-TRNA SYNTHETASE BETA CHAIN AND LEUCINE-RICH REPEAT-CONTAINING PROTEIN 47"/>
    <property type="match status" value="1"/>
</dbReference>
<keyword evidence="13 15" id="KW-0030">Aminoacyl-tRNA synthetase</keyword>
<gene>
    <name evidence="15" type="primary">pheT</name>
    <name evidence="20" type="ORF">SAMN02745885_01496</name>
</gene>
<dbReference type="GO" id="GO:0140096">
    <property type="term" value="F:catalytic activity, acting on a protein"/>
    <property type="evidence" value="ECO:0007669"/>
    <property type="project" value="UniProtKB-ARBA"/>
</dbReference>
<dbReference type="SUPFAM" id="SSF46955">
    <property type="entry name" value="Putative DNA-binding domain"/>
    <property type="match status" value="1"/>
</dbReference>
<keyword evidence="8 15" id="KW-0547">Nucleotide-binding</keyword>
<evidence type="ECO:0000256" key="16">
    <source>
        <dbReference type="PROSITE-ProRule" id="PRU00209"/>
    </source>
</evidence>
<dbReference type="InterPro" id="IPR020825">
    <property type="entry name" value="Phe-tRNA_synthase-like_B3/B4"/>
</dbReference>
<dbReference type="GO" id="GO:0006432">
    <property type="term" value="P:phenylalanyl-tRNA aminoacylation"/>
    <property type="evidence" value="ECO:0007669"/>
    <property type="project" value="UniProtKB-UniRule"/>
</dbReference>
<feature type="binding site" evidence="15">
    <location>
        <position position="472"/>
    </location>
    <ligand>
        <name>Mg(2+)</name>
        <dbReference type="ChEBI" id="CHEBI:18420"/>
        <note>shared with alpha subunit</note>
    </ligand>
</feature>
<evidence type="ECO:0000256" key="14">
    <source>
        <dbReference type="ARBA" id="ARBA00049255"/>
    </source>
</evidence>
<dbReference type="Gene3D" id="3.30.56.10">
    <property type="match status" value="2"/>
</dbReference>
<evidence type="ECO:0000256" key="10">
    <source>
        <dbReference type="ARBA" id="ARBA00022842"/>
    </source>
</evidence>
<dbReference type="GO" id="GO:0000287">
    <property type="term" value="F:magnesium ion binding"/>
    <property type="evidence" value="ECO:0007669"/>
    <property type="project" value="UniProtKB-UniRule"/>
</dbReference>
<dbReference type="NCBIfam" id="NF045760">
    <property type="entry name" value="YtpR"/>
    <property type="match status" value="1"/>
</dbReference>
<evidence type="ECO:0000256" key="9">
    <source>
        <dbReference type="ARBA" id="ARBA00022840"/>
    </source>
</evidence>
<comment type="catalytic activity">
    <reaction evidence="14 15">
        <text>tRNA(Phe) + L-phenylalanine + ATP = L-phenylalanyl-tRNA(Phe) + AMP + diphosphate + H(+)</text>
        <dbReference type="Rhea" id="RHEA:19413"/>
        <dbReference type="Rhea" id="RHEA-COMP:9668"/>
        <dbReference type="Rhea" id="RHEA-COMP:9699"/>
        <dbReference type="ChEBI" id="CHEBI:15378"/>
        <dbReference type="ChEBI" id="CHEBI:30616"/>
        <dbReference type="ChEBI" id="CHEBI:33019"/>
        <dbReference type="ChEBI" id="CHEBI:58095"/>
        <dbReference type="ChEBI" id="CHEBI:78442"/>
        <dbReference type="ChEBI" id="CHEBI:78531"/>
        <dbReference type="ChEBI" id="CHEBI:456215"/>
        <dbReference type="EC" id="6.1.1.20"/>
    </reaction>
</comment>
<dbReference type="InterPro" id="IPR036690">
    <property type="entry name" value="Fdx_antiC-bd_sf"/>
</dbReference>
<dbReference type="InterPro" id="IPR005147">
    <property type="entry name" value="tRNA_synthase_B5-dom"/>
</dbReference>
<dbReference type="HAMAP" id="MF_00283">
    <property type="entry name" value="Phe_tRNA_synth_beta1"/>
    <property type="match status" value="1"/>
</dbReference>
<dbReference type="InterPro" id="IPR012340">
    <property type="entry name" value="NA-bd_OB-fold"/>
</dbReference>
<keyword evidence="9 15" id="KW-0067">ATP-binding</keyword>
<sequence length="808" mass="88693">MRVSFNWLQEYVDLTGITPEELAEKMTRSGVAVENLHYRGEGIEKVVVGRVEKIEAHPNADKLRICQVNVGEAEWLQIVTGAANVQAGDVVPVALVGARLPGDIKIKRGKLRGIESNGMLCSGEELGIEKRLLPEGQQDGILILPPDIPLGADIKEILGLNDVVLELELTPNRSDCLSMLGVAYEVAALLGREVRLPALDYREYQPGAAEQVQVDIVAADLCKRYTATVIREVKLGPSPLWLQNRLQAAGVRPINNVVDITNYVMLELGQPLHAFDYDTLQGQRIVVRRAAEGEELTTLDGQERTLSNDDLVIADSQRAVALAGVMGGLDTEVTAATSHILLESAWFAGATVRRTSRKLGLRSEASLRFEKGLDPELAPLAARRAAHLLERLAGGQVAAGMVDVQVEKWQAPVIRLKTQRVNSYLGLQLTSAEIAELLERLGLTVNEAEPGVLVVTVPSRRQDLSIEADLIEEVARLYGYDRIPTDLPVMATTQGRLKREQALAARVRDYLVGAGLTEVINLSFANPGQLEKLNLPQGSPLARAVVIQNPLSEEASQMRTTLLPGLLETARRNYNRRLREMAIFEQGHVFLPRGEGELPRESLELAFLGLGSSPRSWLGAGQPYDFYWAKGIAEGLFQLLGITDVRWQPVEFLPTFHPGRTARAVAGGRELALIGQLHPDVVENYELSGEIVAGEMYLENLFAVAGGVKQYQPLARFPGIARDLALLVPVETPAQELLRVVREQGDEILERVEIFDVYQGTQVPAGWKSMALSLYYQAADRTLTDEEVNARQERILTAVAAEFGGKLR</sequence>
<keyword evidence="11 16" id="KW-0694">RNA-binding</keyword>
<comment type="similarity">
    <text evidence="2 15">Belongs to the phenylalanyl-tRNA synthetase beta subunit family. Type 1 subfamily.</text>
</comment>
<dbReference type="SUPFAM" id="SSF55681">
    <property type="entry name" value="Class II aaRS and biotin synthetases"/>
    <property type="match status" value="1"/>
</dbReference>
<dbReference type="Pfam" id="PF01588">
    <property type="entry name" value="tRNA_bind"/>
    <property type="match status" value="1"/>
</dbReference>
<dbReference type="PROSITE" id="PS51447">
    <property type="entry name" value="FDX_ACB"/>
    <property type="match status" value="1"/>
</dbReference>
<dbReference type="SMART" id="SM00873">
    <property type="entry name" value="B3_4"/>
    <property type="match status" value="1"/>
</dbReference>
<dbReference type="GO" id="GO:0004826">
    <property type="term" value="F:phenylalanine-tRNA ligase activity"/>
    <property type="evidence" value="ECO:0007669"/>
    <property type="project" value="UniProtKB-UniRule"/>
</dbReference>
<keyword evidence="10 15" id="KW-0460">Magnesium</keyword>
<organism evidence="20 21">
    <name type="scientific">Carboxydocella sporoproducens DSM 16521</name>
    <dbReference type="NCBI Taxonomy" id="1121270"/>
    <lineage>
        <taxon>Bacteria</taxon>
        <taxon>Bacillati</taxon>
        <taxon>Bacillota</taxon>
        <taxon>Clostridia</taxon>
        <taxon>Eubacteriales</taxon>
        <taxon>Clostridiales Family XVI. Incertae Sedis</taxon>
        <taxon>Carboxydocella</taxon>
    </lineage>
</organism>
<comment type="subcellular location">
    <subcellularLocation>
        <location evidence="1 15">Cytoplasm</location>
    </subcellularLocation>
</comment>
<evidence type="ECO:0000259" key="18">
    <source>
        <dbReference type="PROSITE" id="PS51447"/>
    </source>
</evidence>